<dbReference type="EMBL" id="KV921277">
    <property type="protein sequence ID" value="ORE21585.1"/>
    <property type="molecule type" value="Genomic_DNA"/>
</dbReference>
<dbReference type="AlphaFoldDB" id="A0A1X0SBC2"/>
<protein>
    <submittedName>
        <fullName evidence="1">Uncharacterized protein</fullName>
    </submittedName>
</protein>
<organism evidence="1 2">
    <name type="scientific">Rhizopus microsporus</name>
    <dbReference type="NCBI Taxonomy" id="58291"/>
    <lineage>
        <taxon>Eukaryota</taxon>
        <taxon>Fungi</taxon>
        <taxon>Fungi incertae sedis</taxon>
        <taxon>Mucoromycota</taxon>
        <taxon>Mucoromycotina</taxon>
        <taxon>Mucoromycetes</taxon>
        <taxon>Mucorales</taxon>
        <taxon>Mucorineae</taxon>
        <taxon>Rhizopodaceae</taxon>
        <taxon>Rhizopus</taxon>
    </lineage>
</organism>
<evidence type="ECO:0000313" key="2">
    <source>
        <dbReference type="Proteomes" id="UP000242381"/>
    </source>
</evidence>
<reference evidence="1 2" key="1">
    <citation type="journal article" date="2016" name="Proc. Natl. Acad. Sci. U.S.A.">
        <title>Lipid metabolic changes in an early divergent fungus govern the establishment of a mutualistic symbiosis with endobacteria.</title>
        <authorList>
            <person name="Lastovetsky O.A."/>
            <person name="Gaspar M.L."/>
            <person name="Mondo S.J."/>
            <person name="LaButti K.M."/>
            <person name="Sandor L."/>
            <person name="Grigoriev I.V."/>
            <person name="Henry S.A."/>
            <person name="Pawlowska T.E."/>
        </authorList>
    </citation>
    <scope>NUCLEOTIDE SEQUENCE [LARGE SCALE GENOMIC DNA]</scope>
    <source>
        <strain evidence="1 2">ATCC 11559</strain>
    </source>
</reference>
<name>A0A1X0SBC2_RHIZD</name>
<accession>A0A1X0SBC2</accession>
<evidence type="ECO:0000313" key="1">
    <source>
        <dbReference type="EMBL" id="ORE21585.1"/>
    </source>
</evidence>
<dbReference type="Proteomes" id="UP000242381">
    <property type="component" value="Unassembled WGS sequence"/>
</dbReference>
<sequence>MNFHDFMQLNICELCSFSSSELGLKHFYKYKESITVISELESMKGIYCVKDFPMQDFIFNSCSRLYFLHATAAINEDRLRDGVFAKICEYFNRNVQVLQRNPNDYKLSHITIAMNGYDMDREIAEIAIALKSTTDKAVQDDAFNCNTSFQQDQFTLDVYKLCMDCSSDSVNLSRSACIFINGYYRLQELQLSVHHLSSFYGYVFDLL</sequence>
<gene>
    <name evidence="1" type="ORF">BCV71DRAFT_232205</name>
</gene>
<proteinExistence type="predicted"/>